<evidence type="ECO:0000313" key="2">
    <source>
        <dbReference type="Proteomes" id="UP000001822"/>
    </source>
</evidence>
<proteinExistence type="predicted"/>
<dbReference type="AlphaFoldDB" id="A0A6N4SQ28"/>
<dbReference type="EMBL" id="CP000383">
    <property type="protein sequence ID" value="ABG58447.1"/>
    <property type="molecule type" value="Genomic_DNA"/>
</dbReference>
<keyword evidence="2" id="KW-1185">Reference proteome</keyword>
<sequence>MANKAKSEILERFKKQKSKPNHVIDQGVISHAIFPKLNPKEQDSFNDTLKEMYDEGLILTEQRTGAFCIVLTEKGYDTIYPINEKDAIEKIGKSIMNRFLDTNSRVGHIIDNRWLNYGLTEDLNPKEIDLIDKSISNLIKKEFIVASQNGISLAQKGFDNIY</sequence>
<organism evidence="1 2">
    <name type="scientific">Cytophaga hutchinsonii (strain ATCC 33406 / DSM 1761 / CIP 103989 / NBRC 15051 / NCIMB 9469 / D465)</name>
    <dbReference type="NCBI Taxonomy" id="269798"/>
    <lineage>
        <taxon>Bacteria</taxon>
        <taxon>Pseudomonadati</taxon>
        <taxon>Bacteroidota</taxon>
        <taxon>Cytophagia</taxon>
        <taxon>Cytophagales</taxon>
        <taxon>Cytophagaceae</taxon>
        <taxon>Cytophaga</taxon>
    </lineage>
</organism>
<reference evidence="1 2" key="1">
    <citation type="journal article" date="2007" name="Appl. Environ. Microbiol.">
        <title>Genome sequence of the cellulolytic gliding bacterium Cytophaga hutchinsonii.</title>
        <authorList>
            <person name="Xie G."/>
            <person name="Bruce D.C."/>
            <person name="Challacombe J.F."/>
            <person name="Chertkov O."/>
            <person name="Detter J.C."/>
            <person name="Gilna P."/>
            <person name="Han C.S."/>
            <person name="Lucas S."/>
            <person name="Misra M."/>
            <person name="Myers G.L."/>
            <person name="Richardson P."/>
            <person name="Tapia R."/>
            <person name="Thayer N."/>
            <person name="Thompson L.S."/>
            <person name="Brettin T.S."/>
            <person name="Henrissat B."/>
            <person name="Wilson D.B."/>
            <person name="McBride M.J."/>
        </authorList>
    </citation>
    <scope>NUCLEOTIDE SEQUENCE [LARGE SCALE GENOMIC DNA]</scope>
    <source>
        <strain evidence="2">ATCC 33406 / DSM 1761 / CIP 103989 / NBRC 15051 / NCIMB 9469 / D465</strain>
    </source>
</reference>
<dbReference type="Proteomes" id="UP000001822">
    <property type="component" value="Chromosome"/>
</dbReference>
<name>A0A6N4SQ28_CYTH3</name>
<evidence type="ECO:0000313" key="1">
    <source>
        <dbReference type="EMBL" id="ABG58447.1"/>
    </source>
</evidence>
<dbReference type="KEGG" id="chu:CHU_1172"/>
<protein>
    <submittedName>
        <fullName evidence="1">Uncharacterized protein</fullName>
    </submittedName>
</protein>
<dbReference type="RefSeq" id="WP_011584562.1">
    <property type="nucleotide sequence ID" value="NC_008255.1"/>
</dbReference>
<accession>A0A6N4SQ28</accession>
<gene>
    <name evidence="1" type="ordered locus">CHU_1172</name>
</gene>